<dbReference type="EMBL" id="JBFRHK010000004">
    <property type="protein sequence ID" value="MEX3745190.1"/>
    <property type="molecule type" value="Genomic_DNA"/>
</dbReference>
<dbReference type="Proteomes" id="UP001558534">
    <property type="component" value="Unassembled WGS sequence"/>
</dbReference>
<keyword evidence="3" id="KW-1185">Reference proteome</keyword>
<reference evidence="2 3" key="1">
    <citation type="submission" date="2024-07" db="EMBL/GenBank/DDBJ databases">
        <title>Characterization of a bacterium isolated from hydrolysated instant sea cucumber by whole-genome sequencing and metabolomics.</title>
        <authorList>
            <person name="Luo X."/>
            <person name="Zhang Z."/>
            <person name="Zheng Z."/>
            <person name="Zhang W."/>
            <person name="Ming T."/>
            <person name="Jiao L."/>
            <person name="Su X."/>
            <person name="Kong F."/>
            <person name="Xu J."/>
        </authorList>
    </citation>
    <scope>NUCLEOTIDE SEQUENCE [LARGE SCALE GENOMIC DNA]</scope>
    <source>
        <strain evidence="2 3">XL-2024</strain>
    </source>
</reference>
<organism evidence="2 3">
    <name type="scientific">Lysinibacillus xylanilyticus</name>
    <dbReference type="NCBI Taxonomy" id="582475"/>
    <lineage>
        <taxon>Bacteria</taxon>
        <taxon>Bacillati</taxon>
        <taxon>Bacillota</taxon>
        <taxon>Bacilli</taxon>
        <taxon>Bacillales</taxon>
        <taxon>Bacillaceae</taxon>
        <taxon>Lysinibacillus</taxon>
    </lineage>
</organism>
<name>A0ABV3VWC5_9BACI</name>
<sequence>MKKTIKKSWMIVSALTIGMAVFTPHQAEATTAKTTNQITVQAEQQIKGTIKSVYGDSITIKGKDGKNYYIGIQNFSDEQLAKMKLVEGQEISVEGSLVQDYSDFYTFNVYKKDLPKEITKEDLAKLEKLFNQMKKLEKEEKYEDVEKINLEMDQITKPYILASWVPVSFEEFLEEYGFSEKNIVIKEKDKKQLKDIYQQWIKLEKSGKEEKAQEKFDEFQKVLQPYLDALYPPVPFEEYISDIDVDIPAEALPKLKTLYKDAQKADQDKNDQLSEKLWGKFNEMINPYMKPLSFEDYLSDFDFEIKANDKKQLKKLYEEATALDKKGDYEKSNEKWVAIDNILNPYYEANKEILLSASKVTINGKVYLTQHK</sequence>
<evidence type="ECO:0000313" key="2">
    <source>
        <dbReference type="EMBL" id="MEX3745190.1"/>
    </source>
</evidence>
<evidence type="ECO:0000256" key="1">
    <source>
        <dbReference type="SAM" id="SignalP"/>
    </source>
</evidence>
<dbReference type="RefSeq" id="WP_368636098.1">
    <property type="nucleotide sequence ID" value="NZ_JBFRHK010000004.1"/>
</dbReference>
<evidence type="ECO:0000313" key="3">
    <source>
        <dbReference type="Proteomes" id="UP001558534"/>
    </source>
</evidence>
<keyword evidence="1" id="KW-0732">Signal</keyword>
<proteinExistence type="predicted"/>
<gene>
    <name evidence="2" type="ORF">AB1300_08570</name>
</gene>
<comment type="caution">
    <text evidence="2">The sequence shown here is derived from an EMBL/GenBank/DDBJ whole genome shotgun (WGS) entry which is preliminary data.</text>
</comment>
<accession>A0ABV3VWC5</accession>
<feature type="signal peptide" evidence="1">
    <location>
        <begin position="1"/>
        <end position="27"/>
    </location>
</feature>
<protein>
    <submittedName>
        <fullName evidence="2">Uncharacterized protein</fullName>
    </submittedName>
</protein>
<feature type="chain" id="PRO_5045768818" evidence="1">
    <location>
        <begin position="28"/>
        <end position="372"/>
    </location>
</feature>